<evidence type="ECO:0000259" key="2">
    <source>
        <dbReference type="PROSITE" id="PS50110"/>
    </source>
</evidence>
<protein>
    <submittedName>
        <fullName evidence="4">Response regulator transcription factor</fullName>
    </submittedName>
</protein>
<dbReference type="InterPro" id="IPR011006">
    <property type="entry name" value="CheY-like_superfamily"/>
</dbReference>
<keyword evidence="5" id="KW-1185">Reference proteome</keyword>
<comment type="caution">
    <text evidence="4">The sequence shown here is derived from an EMBL/GenBank/DDBJ whole genome shotgun (WGS) entry which is preliminary data.</text>
</comment>
<feature type="domain" description="HTH LytTR-type" evidence="3">
    <location>
        <begin position="101"/>
        <end position="207"/>
    </location>
</feature>
<dbReference type="Gene3D" id="3.40.50.2300">
    <property type="match status" value="1"/>
</dbReference>
<reference evidence="4 5" key="1">
    <citation type="submission" date="2019-09" db="EMBL/GenBank/DDBJ databases">
        <title>Genome sequence and assembly of Taibaiella sp.</title>
        <authorList>
            <person name="Chhetri G."/>
        </authorList>
    </citation>
    <scope>NUCLEOTIDE SEQUENCE [LARGE SCALE GENOMIC DNA]</scope>
    <source>
        <strain evidence="4 5">KVB11</strain>
    </source>
</reference>
<dbReference type="InterPro" id="IPR001789">
    <property type="entry name" value="Sig_transdc_resp-reg_receiver"/>
</dbReference>
<dbReference type="Gene3D" id="2.40.50.1020">
    <property type="entry name" value="LytTr DNA-binding domain"/>
    <property type="match status" value="1"/>
</dbReference>
<dbReference type="PROSITE" id="PS50110">
    <property type="entry name" value="RESPONSE_REGULATORY"/>
    <property type="match status" value="1"/>
</dbReference>
<dbReference type="Proteomes" id="UP000323632">
    <property type="component" value="Unassembled WGS sequence"/>
</dbReference>
<dbReference type="InterPro" id="IPR007492">
    <property type="entry name" value="LytTR_DNA-bd_dom"/>
</dbReference>
<evidence type="ECO:0000313" key="5">
    <source>
        <dbReference type="Proteomes" id="UP000323632"/>
    </source>
</evidence>
<evidence type="ECO:0000259" key="3">
    <source>
        <dbReference type="PROSITE" id="PS50930"/>
    </source>
</evidence>
<dbReference type="SMART" id="SM00850">
    <property type="entry name" value="LytTR"/>
    <property type="match status" value="1"/>
</dbReference>
<dbReference type="PANTHER" id="PTHR37299">
    <property type="entry name" value="TRANSCRIPTIONAL REGULATOR-RELATED"/>
    <property type="match status" value="1"/>
</dbReference>
<name>A0A5M6CMB7_9BACT</name>
<dbReference type="InterPro" id="IPR046947">
    <property type="entry name" value="LytR-like"/>
</dbReference>
<evidence type="ECO:0000313" key="4">
    <source>
        <dbReference type="EMBL" id="KAA5536193.1"/>
    </source>
</evidence>
<dbReference type="PANTHER" id="PTHR37299:SF1">
    <property type="entry name" value="STAGE 0 SPORULATION PROTEIN A HOMOLOG"/>
    <property type="match status" value="1"/>
</dbReference>
<organism evidence="4 5">
    <name type="scientific">Taibaiella lutea</name>
    <dbReference type="NCBI Taxonomy" id="2608001"/>
    <lineage>
        <taxon>Bacteria</taxon>
        <taxon>Pseudomonadati</taxon>
        <taxon>Bacteroidota</taxon>
        <taxon>Chitinophagia</taxon>
        <taxon>Chitinophagales</taxon>
        <taxon>Chitinophagaceae</taxon>
        <taxon>Taibaiella</taxon>
    </lineage>
</organism>
<feature type="domain" description="Response regulatory" evidence="2">
    <location>
        <begin position="1"/>
        <end position="74"/>
    </location>
</feature>
<dbReference type="SUPFAM" id="SSF52172">
    <property type="entry name" value="CheY-like"/>
    <property type="match status" value="1"/>
</dbReference>
<dbReference type="Pfam" id="PF00072">
    <property type="entry name" value="Response_reg"/>
    <property type="match status" value="1"/>
</dbReference>
<evidence type="ECO:0000256" key="1">
    <source>
        <dbReference type="PROSITE-ProRule" id="PRU00169"/>
    </source>
</evidence>
<sequence length="208" mass="24524">MIEAFQPDLVFLDIEMPNENGLHFLERIFPFNFEVVFVTAYDTFAVKAFRLNALDYIMKPIDIDYLQDAINKVAEKLVFKNLLHPKEIINQNTPDSKIEKMFFRTENSMELVEISQIIYISADWSYTNIFYLKNQQINKITMSYSIAKYDQQLSSHSFYRIHKSYLVNIAFVEKIIKDSNTMLQLSNDIKLPISRRKYAALLSFMAKK</sequence>
<accession>A0A5M6CMB7</accession>
<keyword evidence="1" id="KW-0597">Phosphoprotein</keyword>
<proteinExistence type="predicted"/>
<feature type="modified residue" description="4-aspartylphosphate" evidence="1">
    <location>
        <position position="13"/>
    </location>
</feature>
<dbReference type="Pfam" id="PF04397">
    <property type="entry name" value="LytTR"/>
    <property type="match status" value="1"/>
</dbReference>
<dbReference type="GO" id="GO:0000156">
    <property type="term" value="F:phosphorelay response regulator activity"/>
    <property type="evidence" value="ECO:0007669"/>
    <property type="project" value="InterPro"/>
</dbReference>
<dbReference type="AlphaFoldDB" id="A0A5M6CMB7"/>
<dbReference type="GO" id="GO:0003677">
    <property type="term" value="F:DNA binding"/>
    <property type="evidence" value="ECO:0007669"/>
    <property type="project" value="InterPro"/>
</dbReference>
<dbReference type="EMBL" id="VWSH01000001">
    <property type="protein sequence ID" value="KAA5536193.1"/>
    <property type="molecule type" value="Genomic_DNA"/>
</dbReference>
<gene>
    <name evidence="4" type="ORF">F0919_00560</name>
</gene>
<dbReference type="PROSITE" id="PS50930">
    <property type="entry name" value="HTH_LYTTR"/>
    <property type="match status" value="1"/>
</dbReference>